<dbReference type="Proteomes" id="UP000486351">
    <property type="component" value="Unassembled WGS sequence"/>
</dbReference>
<dbReference type="AlphaFoldDB" id="A0A6G0QCU3"/>
<organism evidence="1 2">
    <name type="scientific">Phytophthora fragariae</name>
    <dbReference type="NCBI Taxonomy" id="53985"/>
    <lineage>
        <taxon>Eukaryota</taxon>
        <taxon>Sar</taxon>
        <taxon>Stramenopiles</taxon>
        <taxon>Oomycota</taxon>
        <taxon>Peronosporomycetes</taxon>
        <taxon>Peronosporales</taxon>
        <taxon>Peronosporaceae</taxon>
        <taxon>Phytophthora</taxon>
    </lineage>
</organism>
<accession>A0A6G0QCU3</accession>
<dbReference type="EMBL" id="QXFY01003991">
    <property type="protein sequence ID" value="KAE9280540.1"/>
    <property type="molecule type" value="Genomic_DNA"/>
</dbReference>
<name>A0A6G0QCU3_9STRA</name>
<reference evidence="1 2" key="1">
    <citation type="submission" date="2018-09" db="EMBL/GenBank/DDBJ databases">
        <title>Genomic investigation of the strawberry pathogen Phytophthora fragariae indicates pathogenicity is determined by transcriptional variation in three key races.</title>
        <authorList>
            <person name="Adams T.M."/>
            <person name="Armitage A.D."/>
            <person name="Sobczyk M.K."/>
            <person name="Bates H.J."/>
            <person name="Dunwell J.M."/>
            <person name="Nellist C.F."/>
            <person name="Harrison R.J."/>
        </authorList>
    </citation>
    <scope>NUCLEOTIDE SEQUENCE [LARGE SCALE GENOMIC DNA]</scope>
    <source>
        <strain evidence="1 2">NOV-77</strain>
    </source>
</reference>
<proteinExistence type="predicted"/>
<gene>
    <name evidence="1" type="ORF">PF008_g28110</name>
</gene>
<comment type="caution">
    <text evidence="1">The sequence shown here is derived from an EMBL/GenBank/DDBJ whole genome shotgun (WGS) entry which is preliminary data.</text>
</comment>
<evidence type="ECO:0000313" key="2">
    <source>
        <dbReference type="Proteomes" id="UP000486351"/>
    </source>
</evidence>
<protein>
    <submittedName>
        <fullName evidence="1">Uncharacterized protein</fullName>
    </submittedName>
</protein>
<evidence type="ECO:0000313" key="1">
    <source>
        <dbReference type="EMBL" id="KAE9280540.1"/>
    </source>
</evidence>
<sequence>MATCAGQGTDRLLVLGQEFPVGADERVRGRRCSLQGAQIHLQRSSSSRQIRRSLIAVFAGARRLGGLARPGEDGIT</sequence>